<dbReference type="SUPFAM" id="SSF51971">
    <property type="entry name" value="Nucleotide-binding domain"/>
    <property type="match status" value="1"/>
</dbReference>
<dbReference type="GO" id="GO:0005829">
    <property type="term" value="C:cytosol"/>
    <property type="evidence" value="ECO:0007669"/>
    <property type="project" value="TreeGrafter"/>
</dbReference>
<dbReference type="Gene3D" id="3.50.50.60">
    <property type="entry name" value="FAD/NAD(P)-binding domain"/>
    <property type="match status" value="1"/>
</dbReference>
<comment type="caution">
    <text evidence="1">The sequence shown here is derived from an EMBL/GenBank/DDBJ whole genome shotgun (WGS) entry which is preliminary data.</text>
</comment>
<proteinExistence type="predicted"/>
<dbReference type="Pfam" id="PF13450">
    <property type="entry name" value="NAD_binding_8"/>
    <property type="match status" value="1"/>
</dbReference>
<dbReference type="PANTHER" id="PTHR21197:SF0">
    <property type="entry name" value="UDP-GALACTOPYRANOSE MUTASE"/>
    <property type="match status" value="1"/>
</dbReference>
<gene>
    <name evidence="1" type="ORF">EV215_1877</name>
</gene>
<dbReference type="AlphaFoldDB" id="A0AA46DX94"/>
<organism evidence="1 2">
    <name type="scientific">Hypnocyclicus thermotrophus</name>
    <dbReference type="NCBI Taxonomy" id="1627895"/>
    <lineage>
        <taxon>Bacteria</taxon>
        <taxon>Fusobacteriati</taxon>
        <taxon>Fusobacteriota</taxon>
        <taxon>Fusobacteriia</taxon>
        <taxon>Fusobacteriales</taxon>
        <taxon>Fusobacteriaceae</taxon>
        <taxon>Hypnocyclicus</taxon>
    </lineage>
</organism>
<evidence type="ECO:0000313" key="2">
    <source>
        <dbReference type="Proteomes" id="UP000294678"/>
    </source>
</evidence>
<reference evidence="1 2" key="1">
    <citation type="submission" date="2019-03" db="EMBL/GenBank/DDBJ databases">
        <title>Genomic Encyclopedia of Type Strains, Phase IV (KMG-IV): sequencing the most valuable type-strain genomes for metagenomic binning, comparative biology and taxonomic classification.</title>
        <authorList>
            <person name="Goeker M."/>
        </authorList>
    </citation>
    <scope>NUCLEOTIDE SEQUENCE [LARGE SCALE GENOMIC DNA]</scope>
    <source>
        <strain evidence="1 2">DSM 100055</strain>
    </source>
</reference>
<dbReference type="Proteomes" id="UP000294678">
    <property type="component" value="Unassembled WGS sequence"/>
</dbReference>
<dbReference type="GO" id="GO:0008767">
    <property type="term" value="F:UDP-galactopyranose mutase activity"/>
    <property type="evidence" value="ECO:0007669"/>
    <property type="project" value="TreeGrafter"/>
</dbReference>
<keyword evidence="2" id="KW-1185">Reference proteome</keyword>
<protein>
    <submittedName>
        <fullName evidence="1">UDP-galactopyranose mutase</fullName>
    </submittedName>
</protein>
<dbReference type="EMBL" id="SOBG01000009">
    <property type="protein sequence ID" value="TDT67873.1"/>
    <property type="molecule type" value="Genomic_DNA"/>
</dbReference>
<dbReference type="InterPro" id="IPR036188">
    <property type="entry name" value="FAD/NAD-bd_sf"/>
</dbReference>
<accession>A0AA46DX94</accession>
<dbReference type="RefSeq" id="WP_134113737.1">
    <property type="nucleotide sequence ID" value="NZ_SOBG01000009.1"/>
</dbReference>
<dbReference type="PANTHER" id="PTHR21197">
    <property type="entry name" value="UDP-GALACTOPYRANOSE MUTASE"/>
    <property type="match status" value="1"/>
</dbReference>
<name>A0AA46DX94_9FUSO</name>
<dbReference type="GO" id="GO:0050660">
    <property type="term" value="F:flavin adenine dinucleotide binding"/>
    <property type="evidence" value="ECO:0007669"/>
    <property type="project" value="TreeGrafter"/>
</dbReference>
<evidence type="ECO:0000313" key="1">
    <source>
        <dbReference type="EMBL" id="TDT67873.1"/>
    </source>
</evidence>
<sequence>MRIAILGGGLSGISLYDILNRKYGIVSDIYEKNDKFGGLCRTEIIDGYVYDLSGGHVFNSKYKEVKEYIFELLDKSNWQYSERKSKIKFGSQIIDYPFEFSLSKVDKEIAADCIESLFKRNNEIKINSFKDALVKNFGEKIYEYYLGPYNEKIWKFSPADMDFDWIEGKLPFPNAREILIKTLNKDTKEEGMSHSTYYYPVAGGIQTMIDAISESIPSNNRYEGVEKIEFKDSKIYINKKEYDLVVNTIPLPELKKLILKLDENILNAIDNLKYNSVHSFLYPIDKENDYSWMYIPDKKIIPHRIVYQGNFAEENSPKGKSSITVEITKPELYTKEEMLENISNFLGLKNPIAENFTKYAYVIFDKHRKDNMSLIKDYFKNRNLILHGRFAEWEYPNMDICIKKSMNLAEFIMTESKNKMEK</sequence>